<evidence type="ECO:0000313" key="2">
    <source>
        <dbReference type="EMBL" id="CAG5026229.1"/>
    </source>
</evidence>
<evidence type="ECO:0000313" key="3">
    <source>
        <dbReference type="Proteomes" id="UP000691718"/>
    </source>
</evidence>
<proteinExistence type="predicted"/>
<organism evidence="2 3">
    <name type="scientific">Parnassius apollo</name>
    <name type="common">Apollo butterfly</name>
    <name type="synonym">Papilio apollo</name>
    <dbReference type="NCBI Taxonomy" id="110799"/>
    <lineage>
        <taxon>Eukaryota</taxon>
        <taxon>Metazoa</taxon>
        <taxon>Ecdysozoa</taxon>
        <taxon>Arthropoda</taxon>
        <taxon>Hexapoda</taxon>
        <taxon>Insecta</taxon>
        <taxon>Pterygota</taxon>
        <taxon>Neoptera</taxon>
        <taxon>Endopterygota</taxon>
        <taxon>Lepidoptera</taxon>
        <taxon>Glossata</taxon>
        <taxon>Ditrysia</taxon>
        <taxon>Papilionoidea</taxon>
        <taxon>Papilionidae</taxon>
        <taxon>Parnassiinae</taxon>
        <taxon>Parnassini</taxon>
        <taxon>Parnassius</taxon>
        <taxon>Parnassius</taxon>
    </lineage>
</organism>
<keyword evidence="3" id="KW-1185">Reference proteome</keyword>
<dbReference type="AlphaFoldDB" id="A0A8S3XKW7"/>
<dbReference type="GO" id="GO:0005634">
    <property type="term" value="C:nucleus"/>
    <property type="evidence" value="ECO:0007669"/>
    <property type="project" value="TreeGrafter"/>
</dbReference>
<evidence type="ECO:0000259" key="1">
    <source>
        <dbReference type="Pfam" id="PF03184"/>
    </source>
</evidence>
<feature type="domain" description="DDE-1" evidence="1">
    <location>
        <begin position="8"/>
        <end position="145"/>
    </location>
</feature>
<reference evidence="2" key="1">
    <citation type="submission" date="2021-04" db="EMBL/GenBank/DDBJ databases">
        <authorList>
            <person name="Tunstrom K."/>
        </authorList>
    </citation>
    <scope>NUCLEOTIDE SEQUENCE</scope>
</reference>
<dbReference type="OrthoDB" id="6928017at2759"/>
<protein>
    <submittedName>
        <fullName evidence="2">(apollo) hypothetical protein</fullName>
    </submittedName>
</protein>
<dbReference type="PANTHER" id="PTHR19303:SF73">
    <property type="entry name" value="PROTEIN PDC2"/>
    <property type="match status" value="1"/>
</dbReference>
<dbReference type="PANTHER" id="PTHR19303">
    <property type="entry name" value="TRANSPOSON"/>
    <property type="match status" value="1"/>
</dbReference>
<comment type="caution">
    <text evidence="2">The sequence shown here is derived from an EMBL/GenBank/DDBJ whole genome shotgun (WGS) entry which is preliminary data.</text>
</comment>
<accession>A0A8S3XKW7</accession>
<dbReference type="InterPro" id="IPR004875">
    <property type="entry name" value="DDE_SF_endonuclease_dom"/>
</dbReference>
<dbReference type="InterPro" id="IPR050863">
    <property type="entry name" value="CenT-Element_Derived"/>
</dbReference>
<name>A0A8S3XKW7_PARAO</name>
<dbReference type="GO" id="GO:0003677">
    <property type="term" value="F:DNA binding"/>
    <property type="evidence" value="ECO:0007669"/>
    <property type="project" value="TreeGrafter"/>
</dbReference>
<sequence>MSGTEKLSPRCFKGDKILPVNYQNNKKAWMTCTIFSDWLKNLNQEMKAQKRKILMFVDNCTAHNNMPELSHIKLVYLPANTTSKLQPMDQGIINNFKIYYRKEVVRHVIKSIEDNQCPQIDVLQAMRFARKAWFSVTKTTIANCFKNLDLNLK</sequence>
<dbReference type="EMBL" id="CAJQZP010001176">
    <property type="protein sequence ID" value="CAG5026229.1"/>
    <property type="molecule type" value="Genomic_DNA"/>
</dbReference>
<dbReference type="Pfam" id="PF03184">
    <property type="entry name" value="DDE_1"/>
    <property type="match status" value="1"/>
</dbReference>
<dbReference type="Proteomes" id="UP000691718">
    <property type="component" value="Unassembled WGS sequence"/>
</dbReference>
<gene>
    <name evidence="2" type="ORF">PAPOLLO_LOCUS18562</name>
</gene>